<keyword evidence="3" id="KW-1185">Reference proteome</keyword>
<evidence type="ECO:0000313" key="2">
    <source>
        <dbReference type="EMBL" id="MBF5058090.1"/>
    </source>
</evidence>
<organism evidence="2 3">
    <name type="scientific">Alloalcanivorax profundimaris</name>
    <dbReference type="NCBI Taxonomy" id="2735259"/>
    <lineage>
        <taxon>Bacteria</taxon>
        <taxon>Pseudomonadati</taxon>
        <taxon>Pseudomonadota</taxon>
        <taxon>Gammaproteobacteria</taxon>
        <taxon>Oceanospirillales</taxon>
        <taxon>Alcanivoracaceae</taxon>
        <taxon>Alloalcanivorax</taxon>
    </lineage>
</organism>
<reference evidence="2 3" key="1">
    <citation type="submission" date="2012-09" db="EMBL/GenBank/DDBJ databases">
        <title>Genome Sequence of alkane-degrading Bacterium Alcanivorax sp. 521-1.</title>
        <authorList>
            <person name="Lai Q."/>
            <person name="Shao Z."/>
        </authorList>
    </citation>
    <scope>NUCLEOTIDE SEQUENCE [LARGE SCALE GENOMIC DNA]</scope>
    <source>
        <strain evidence="2 3">521-1</strain>
    </source>
</reference>
<feature type="domain" description="Sulfotransferase" evidence="1">
    <location>
        <begin position="10"/>
        <end position="216"/>
    </location>
</feature>
<dbReference type="Pfam" id="PF00685">
    <property type="entry name" value="Sulfotransfer_1"/>
    <property type="match status" value="1"/>
</dbReference>
<name>A0ABS0AXS3_9GAMM</name>
<gene>
    <name evidence="2" type="ORF">Y5W_03384</name>
</gene>
<proteinExistence type="predicted"/>
<sequence>MSEKVLYLHIGYPKTGTTALQQQVFRLLEEPGLFYAGTRNQSDLFEQDHVEQRLNEAFFARVTRDQREQSEPRADYFCQHERVFVSREGITSALVSIDERAPALDIATMTARLRAFATELGADRVKVMVTFRRQDEFAHSIFCQSFRHGFGDAYDAFIRRLTNPVGGHDEGLCYDRVLSALRREFGQDDTLALFYEEFEARPEVYVNKVLEFLDIRRPASEFPLRRANSRRTGESTKKSRHYGFLDVLVSMKKALGWKRGLGLSRHLAWLNRLRLGHKEIRMSDDQRLRVQAHFRDSNRELGRLTDTDLAKWGYWRD</sequence>
<dbReference type="Gene3D" id="3.40.50.300">
    <property type="entry name" value="P-loop containing nucleotide triphosphate hydrolases"/>
    <property type="match status" value="1"/>
</dbReference>
<dbReference type="SUPFAM" id="SSF52540">
    <property type="entry name" value="P-loop containing nucleoside triphosphate hydrolases"/>
    <property type="match status" value="1"/>
</dbReference>
<dbReference type="InterPro" id="IPR000863">
    <property type="entry name" value="Sulfotransferase_dom"/>
</dbReference>
<accession>A0ABS0AXS3</accession>
<dbReference type="Proteomes" id="UP000662703">
    <property type="component" value="Unassembled WGS sequence"/>
</dbReference>
<protein>
    <recommendedName>
        <fullName evidence="1">Sulfotransferase domain-containing protein</fullName>
    </recommendedName>
</protein>
<evidence type="ECO:0000259" key="1">
    <source>
        <dbReference type="Pfam" id="PF00685"/>
    </source>
</evidence>
<dbReference type="RefSeq" id="WP_194866153.1">
    <property type="nucleotide sequence ID" value="NZ_ARXX01000074.1"/>
</dbReference>
<dbReference type="EMBL" id="ARXX01000074">
    <property type="protein sequence ID" value="MBF5058090.1"/>
    <property type="molecule type" value="Genomic_DNA"/>
</dbReference>
<comment type="caution">
    <text evidence="2">The sequence shown here is derived from an EMBL/GenBank/DDBJ whole genome shotgun (WGS) entry which is preliminary data.</text>
</comment>
<dbReference type="InterPro" id="IPR027417">
    <property type="entry name" value="P-loop_NTPase"/>
</dbReference>
<evidence type="ECO:0000313" key="3">
    <source>
        <dbReference type="Proteomes" id="UP000662703"/>
    </source>
</evidence>